<dbReference type="Proteomes" id="UP001500034">
    <property type="component" value="Unassembled WGS sequence"/>
</dbReference>
<sequence>MALSVDLTLSAGAVSFQSGEAPVVPAELALDVLDVRAEFDELVTVFAGCGDQRVEHRHDGPAEDVGDALVDAGVEGGGGCGVGAVHRLCAGQVLHVEQVPAYLAGDVAVA</sequence>
<comment type="caution">
    <text evidence="1">The sequence shown here is derived from an EMBL/GenBank/DDBJ whole genome shotgun (WGS) entry which is preliminary data.</text>
</comment>
<evidence type="ECO:0000313" key="2">
    <source>
        <dbReference type="Proteomes" id="UP001500034"/>
    </source>
</evidence>
<dbReference type="EMBL" id="BAABCQ010000043">
    <property type="protein sequence ID" value="GAA3975868.1"/>
    <property type="molecule type" value="Genomic_DNA"/>
</dbReference>
<keyword evidence="2" id="KW-1185">Reference proteome</keyword>
<name>A0ABP7Q3L5_9ACTN</name>
<evidence type="ECO:0000313" key="1">
    <source>
        <dbReference type="EMBL" id="GAA3975868.1"/>
    </source>
</evidence>
<reference evidence="2" key="1">
    <citation type="journal article" date="2019" name="Int. J. Syst. Evol. Microbiol.">
        <title>The Global Catalogue of Microorganisms (GCM) 10K type strain sequencing project: providing services to taxonomists for standard genome sequencing and annotation.</title>
        <authorList>
            <consortium name="The Broad Institute Genomics Platform"/>
            <consortium name="The Broad Institute Genome Sequencing Center for Infectious Disease"/>
            <person name="Wu L."/>
            <person name="Ma J."/>
        </authorList>
    </citation>
    <scope>NUCLEOTIDE SEQUENCE [LARGE SCALE GENOMIC DNA]</scope>
    <source>
        <strain evidence="2">JCM 17027</strain>
    </source>
</reference>
<proteinExistence type="predicted"/>
<gene>
    <name evidence="1" type="ORF">GCM10022384_27570</name>
</gene>
<protein>
    <submittedName>
        <fullName evidence="1">Uncharacterized protein</fullName>
    </submittedName>
</protein>
<organism evidence="1 2">
    <name type="scientific">Streptomyces marokkonensis</name>
    <dbReference type="NCBI Taxonomy" id="324855"/>
    <lineage>
        <taxon>Bacteria</taxon>
        <taxon>Bacillati</taxon>
        <taxon>Actinomycetota</taxon>
        <taxon>Actinomycetes</taxon>
        <taxon>Kitasatosporales</taxon>
        <taxon>Streptomycetaceae</taxon>
        <taxon>Streptomyces</taxon>
    </lineage>
</organism>
<accession>A0ABP7Q3L5</accession>